<dbReference type="InterPro" id="IPR056861">
    <property type="entry name" value="HMCN1-like_VWA"/>
</dbReference>
<dbReference type="Proteomes" id="UP000305067">
    <property type="component" value="Unassembled WGS sequence"/>
</dbReference>
<evidence type="ECO:0000256" key="1">
    <source>
        <dbReference type="ARBA" id="ARBA00004613"/>
    </source>
</evidence>
<dbReference type="InterPro" id="IPR002035">
    <property type="entry name" value="VWF_A"/>
</dbReference>
<keyword evidence="6" id="KW-1185">Reference proteome</keyword>
<gene>
    <name evidence="5" type="ORF">BDV98DRAFT_370745</name>
</gene>
<dbReference type="InterPro" id="IPR036465">
    <property type="entry name" value="vWFA_dom_sf"/>
</dbReference>
<protein>
    <recommendedName>
        <fullName evidence="4">VWFA domain-containing protein</fullName>
    </recommendedName>
</protein>
<sequence length="426" mass="45639">MNSNAQLLDLVFVLDATGSMGPWIRSAENSINSIVKSIHDSGKLASADALRVGVMAYRDIASEDFHEFTTKAFPLTSKINEVQNFLRHLGAIGGGDGPEAVATALNDATNDSPNHMGWYPSSKGAHQILVHITDAPPHGIEKGDTSQSSLYSALTKAQSSFFTESPIKDAATGGPFGKNILKTNSLLKTNGFTYFVVSCGEMGKAYDLAVPFYRRATSGNGYMLPLSRADLLPKAITALALESLALNTALEDMIKVLKPLSVGTKPSFANDDILPASMPSFHVLLHSIAMPEVMAAKELTSEELNHIMDAAETPEDLDTMTKAFRPSPEEAIDTMHALFTAKGTKVPTLKTTVDYSFTGKALHNWKIMESAKTPEDLVGAVSVPEGIPLTGSGSAQAVEVVHEPITKSQVERIAHRFKAVYGTSAF</sequence>
<reference evidence="5 6" key="1">
    <citation type="journal article" date="2019" name="Nat. Ecol. Evol.">
        <title>Megaphylogeny resolves global patterns of mushroom evolution.</title>
        <authorList>
            <person name="Varga T."/>
            <person name="Krizsan K."/>
            <person name="Foldi C."/>
            <person name="Dima B."/>
            <person name="Sanchez-Garcia M."/>
            <person name="Sanchez-Ramirez S."/>
            <person name="Szollosi G.J."/>
            <person name="Szarkandi J.G."/>
            <person name="Papp V."/>
            <person name="Albert L."/>
            <person name="Andreopoulos W."/>
            <person name="Angelini C."/>
            <person name="Antonin V."/>
            <person name="Barry K.W."/>
            <person name="Bougher N.L."/>
            <person name="Buchanan P."/>
            <person name="Buyck B."/>
            <person name="Bense V."/>
            <person name="Catcheside P."/>
            <person name="Chovatia M."/>
            <person name="Cooper J."/>
            <person name="Damon W."/>
            <person name="Desjardin D."/>
            <person name="Finy P."/>
            <person name="Geml J."/>
            <person name="Haridas S."/>
            <person name="Hughes K."/>
            <person name="Justo A."/>
            <person name="Karasinski D."/>
            <person name="Kautmanova I."/>
            <person name="Kiss B."/>
            <person name="Kocsube S."/>
            <person name="Kotiranta H."/>
            <person name="LaButti K.M."/>
            <person name="Lechner B.E."/>
            <person name="Liimatainen K."/>
            <person name="Lipzen A."/>
            <person name="Lukacs Z."/>
            <person name="Mihaltcheva S."/>
            <person name="Morgado L.N."/>
            <person name="Niskanen T."/>
            <person name="Noordeloos M.E."/>
            <person name="Ohm R.A."/>
            <person name="Ortiz-Santana B."/>
            <person name="Ovrebo C."/>
            <person name="Racz N."/>
            <person name="Riley R."/>
            <person name="Savchenko A."/>
            <person name="Shiryaev A."/>
            <person name="Soop K."/>
            <person name="Spirin V."/>
            <person name="Szebenyi C."/>
            <person name="Tomsovsky M."/>
            <person name="Tulloss R.E."/>
            <person name="Uehling J."/>
            <person name="Grigoriev I.V."/>
            <person name="Vagvolgyi C."/>
            <person name="Papp T."/>
            <person name="Martin F.M."/>
            <person name="Miettinen O."/>
            <person name="Hibbett D.S."/>
            <person name="Nagy L.G."/>
        </authorList>
    </citation>
    <scope>NUCLEOTIDE SEQUENCE [LARGE SCALE GENOMIC DNA]</scope>
    <source>
        <strain evidence="5 6">CBS 309.79</strain>
    </source>
</reference>
<dbReference type="CDD" id="cd00198">
    <property type="entry name" value="vWFA"/>
    <property type="match status" value="1"/>
</dbReference>
<dbReference type="GO" id="GO:0005737">
    <property type="term" value="C:cytoplasm"/>
    <property type="evidence" value="ECO:0007669"/>
    <property type="project" value="TreeGrafter"/>
</dbReference>
<dbReference type="OrthoDB" id="5419324at2759"/>
<dbReference type="Pfam" id="PF25106">
    <property type="entry name" value="VWA_4"/>
    <property type="match status" value="1"/>
</dbReference>
<dbReference type="PROSITE" id="PS50234">
    <property type="entry name" value="VWFA"/>
    <property type="match status" value="1"/>
</dbReference>
<dbReference type="InterPro" id="IPR052969">
    <property type="entry name" value="Thr-specific_kinase-like"/>
</dbReference>
<dbReference type="EMBL" id="ML178875">
    <property type="protein sequence ID" value="TFK95749.1"/>
    <property type="molecule type" value="Genomic_DNA"/>
</dbReference>
<evidence type="ECO:0000313" key="6">
    <source>
        <dbReference type="Proteomes" id="UP000305067"/>
    </source>
</evidence>
<accession>A0A5C3Q3Z1</accession>
<feature type="domain" description="VWFA" evidence="4">
    <location>
        <begin position="9"/>
        <end position="257"/>
    </location>
</feature>
<keyword evidence="3" id="KW-0732">Signal</keyword>
<proteinExistence type="predicted"/>
<evidence type="ECO:0000313" key="5">
    <source>
        <dbReference type="EMBL" id="TFK95749.1"/>
    </source>
</evidence>
<evidence type="ECO:0000256" key="3">
    <source>
        <dbReference type="ARBA" id="ARBA00022729"/>
    </source>
</evidence>
<dbReference type="Gene3D" id="3.40.50.410">
    <property type="entry name" value="von Willebrand factor, type A domain"/>
    <property type="match status" value="1"/>
</dbReference>
<name>A0A5C3Q3Z1_9AGAR</name>
<dbReference type="AlphaFoldDB" id="A0A5C3Q3Z1"/>
<dbReference type="STRING" id="1884261.A0A5C3Q3Z1"/>
<evidence type="ECO:0000256" key="2">
    <source>
        <dbReference type="ARBA" id="ARBA00022525"/>
    </source>
</evidence>
<evidence type="ECO:0000259" key="4">
    <source>
        <dbReference type="PROSITE" id="PS50234"/>
    </source>
</evidence>
<dbReference type="PANTHER" id="PTHR47763:SF1">
    <property type="entry name" value="DUF659 DOMAIN-CONTAINING PROTEIN"/>
    <property type="match status" value="1"/>
</dbReference>
<dbReference type="SUPFAM" id="SSF53300">
    <property type="entry name" value="vWA-like"/>
    <property type="match status" value="1"/>
</dbReference>
<organism evidence="5 6">
    <name type="scientific">Pterulicium gracile</name>
    <dbReference type="NCBI Taxonomy" id="1884261"/>
    <lineage>
        <taxon>Eukaryota</taxon>
        <taxon>Fungi</taxon>
        <taxon>Dikarya</taxon>
        <taxon>Basidiomycota</taxon>
        <taxon>Agaricomycotina</taxon>
        <taxon>Agaricomycetes</taxon>
        <taxon>Agaricomycetidae</taxon>
        <taxon>Agaricales</taxon>
        <taxon>Pleurotineae</taxon>
        <taxon>Pterulaceae</taxon>
        <taxon>Pterulicium</taxon>
    </lineage>
</organism>
<dbReference type="GO" id="GO:0004674">
    <property type="term" value="F:protein serine/threonine kinase activity"/>
    <property type="evidence" value="ECO:0007669"/>
    <property type="project" value="TreeGrafter"/>
</dbReference>
<dbReference type="PANTHER" id="PTHR47763">
    <property type="entry name" value="ALPHA-PROTEIN KINASE VWKA"/>
    <property type="match status" value="1"/>
</dbReference>
<keyword evidence="2" id="KW-0964">Secreted</keyword>
<comment type="subcellular location">
    <subcellularLocation>
        <location evidence="1">Secreted</location>
    </subcellularLocation>
</comment>